<feature type="compositionally biased region" description="Pro residues" evidence="1">
    <location>
        <begin position="138"/>
        <end position="157"/>
    </location>
</feature>
<feature type="compositionally biased region" description="Low complexity" evidence="1">
    <location>
        <begin position="69"/>
        <end position="81"/>
    </location>
</feature>
<protein>
    <submittedName>
        <fullName evidence="2">Uncharacterized protein</fullName>
    </submittedName>
</protein>
<evidence type="ECO:0000313" key="3">
    <source>
        <dbReference type="Proteomes" id="UP001152049"/>
    </source>
</evidence>
<gene>
    <name evidence="2" type="ORF">NW762_011777</name>
</gene>
<name>A0A9W8RR39_9HYPO</name>
<dbReference type="OrthoDB" id="3431997at2759"/>
<feature type="region of interest" description="Disordered" evidence="1">
    <location>
        <begin position="60"/>
        <end position="157"/>
    </location>
</feature>
<dbReference type="Proteomes" id="UP001152049">
    <property type="component" value="Unassembled WGS sequence"/>
</dbReference>
<comment type="caution">
    <text evidence="2">The sequence shown here is derived from an EMBL/GenBank/DDBJ whole genome shotgun (WGS) entry which is preliminary data.</text>
</comment>
<proteinExistence type="predicted"/>
<evidence type="ECO:0000256" key="1">
    <source>
        <dbReference type="SAM" id="MobiDB-lite"/>
    </source>
</evidence>
<evidence type="ECO:0000313" key="2">
    <source>
        <dbReference type="EMBL" id="KAJ4250523.1"/>
    </source>
</evidence>
<dbReference type="EMBL" id="JAOQAZ010000030">
    <property type="protein sequence ID" value="KAJ4250523.1"/>
    <property type="molecule type" value="Genomic_DNA"/>
</dbReference>
<organism evidence="2 3">
    <name type="scientific">Fusarium torreyae</name>
    <dbReference type="NCBI Taxonomy" id="1237075"/>
    <lineage>
        <taxon>Eukaryota</taxon>
        <taxon>Fungi</taxon>
        <taxon>Dikarya</taxon>
        <taxon>Ascomycota</taxon>
        <taxon>Pezizomycotina</taxon>
        <taxon>Sordariomycetes</taxon>
        <taxon>Hypocreomycetidae</taxon>
        <taxon>Hypocreales</taxon>
        <taxon>Nectriaceae</taxon>
        <taxon>Fusarium</taxon>
    </lineage>
</organism>
<sequence>MGASGSTCGGGSSSRIGQAGSCYDFVDPNLGNPSKRPSSSYDGSSCNSNMVWTGAGYVLANSDRPPRRPVSSYSSPNYHNQGQGGPYNNGPAYDQQGYGQNLAPSNPPAYSSNPSFYDQPLYAPPPNNLHPNGYGGNNPPPRPHSTGPLPPPGQYMPPPNGPFGLFVPEFMVFLNKKTMTIGKHPWDAQLQAELSYSTHHKMELFHTGGGGRLFIATANSAGFTGSRINVYWADGRSSEMKASGGDYLTFDLNGDVFEWAKAERREISGILGRDAGNGFILERKSGKGEVYAVFSQSGRFDVKKSTGWFCFVGPGSSGQMGSDWANIAVLAMLKLWQSKAAIKKCEDSAEVMNAAVGAAVG</sequence>
<feature type="region of interest" description="Disordered" evidence="1">
    <location>
        <begin position="1"/>
        <end position="45"/>
    </location>
</feature>
<reference evidence="2" key="1">
    <citation type="submission" date="2022-09" db="EMBL/GenBank/DDBJ databases">
        <title>Fusarium specimens isolated from Avocado Roots.</title>
        <authorList>
            <person name="Stajich J."/>
            <person name="Roper C."/>
            <person name="Heimlech-Rivalta G."/>
        </authorList>
    </citation>
    <scope>NUCLEOTIDE SEQUENCE</scope>
    <source>
        <strain evidence="2">CF00136</strain>
    </source>
</reference>
<accession>A0A9W8RR39</accession>
<keyword evidence="3" id="KW-1185">Reference proteome</keyword>
<dbReference type="AlphaFoldDB" id="A0A9W8RR39"/>